<evidence type="ECO:0000256" key="3">
    <source>
        <dbReference type="ARBA" id="ARBA00023125"/>
    </source>
</evidence>
<dbReference type="PANTHER" id="PTHR30385">
    <property type="entry name" value="SIGMA FACTOR F FLAGELLAR"/>
    <property type="match status" value="1"/>
</dbReference>
<evidence type="ECO:0000259" key="5">
    <source>
        <dbReference type="PROSITE" id="PS00715"/>
    </source>
</evidence>
<dbReference type="EMBL" id="OUNC01000001">
    <property type="protein sequence ID" value="SPP26165.1"/>
    <property type="molecule type" value="Genomic_DNA"/>
</dbReference>
<keyword evidence="8" id="KW-1185">Reference proteome</keyword>
<dbReference type="NCBIfam" id="TIGR02937">
    <property type="entry name" value="sigma70-ECF"/>
    <property type="match status" value="1"/>
</dbReference>
<reference evidence="6 8" key="1">
    <citation type="submission" date="2017-09" db="EMBL/GenBank/DDBJ databases">
        <title>Complete Genome Sequences of Two Strains of the Meat Spoilage Bacterium Brochothrix thermosphacta Isolated from Ground Chicken.</title>
        <authorList>
            <person name="Paoli G.C."/>
            <person name="Wijey C."/>
            <person name="Chen C.-Y."/>
            <person name="Nguyen L."/>
            <person name="Yan X."/>
            <person name="Irwin P.L."/>
        </authorList>
    </citation>
    <scope>NUCLEOTIDE SEQUENCE [LARGE SCALE GENOMIC DNA]</scope>
    <source>
        <strain evidence="6 8">BI</strain>
    </source>
</reference>
<dbReference type="NCBIfam" id="TIGR02941">
    <property type="entry name" value="Sigma_B"/>
    <property type="match status" value="1"/>
</dbReference>
<evidence type="ECO:0000313" key="8">
    <source>
        <dbReference type="Proteomes" id="UP000243591"/>
    </source>
</evidence>
<dbReference type="Proteomes" id="UP000270190">
    <property type="component" value="Unassembled WGS sequence"/>
</dbReference>
<reference evidence="7" key="3">
    <citation type="submission" date="2018-04" db="EMBL/GenBank/DDBJ databases">
        <authorList>
            <person name="Go L.Y."/>
            <person name="Mitchell J.A."/>
        </authorList>
    </citation>
    <scope>NUCLEOTIDE SEQUENCE</scope>
    <source>
        <strain evidence="7">BSAS1 3</strain>
    </source>
</reference>
<dbReference type="PROSITE" id="PS00715">
    <property type="entry name" value="SIGMA70_1"/>
    <property type="match status" value="1"/>
</dbReference>
<dbReference type="KEGG" id="bths:CNY62_09390"/>
<feature type="domain" description="RNA polymerase sigma-70" evidence="5">
    <location>
        <begin position="59"/>
        <end position="72"/>
    </location>
</feature>
<dbReference type="InterPro" id="IPR013324">
    <property type="entry name" value="RNA_pol_sigma_r3/r4-like"/>
</dbReference>
<accession>A0A1D2KBV1</accession>
<dbReference type="PANTHER" id="PTHR30385:SF4">
    <property type="entry name" value="RNA POLYMERASE SIGMA-E FACTOR"/>
    <property type="match status" value="1"/>
</dbReference>
<dbReference type="Gene3D" id="1.20.120.1810">
    <property type="match status" value="1"/>
</dbReference>
<keyword evidence="2" id="KW-0731">Sigma factor</keyword>
<dbReference type="GO" id="GO:0016987">
    <property type="term" value="F:sigma factor activity"/>
    <property type="evidence" value="ECO:0007669"/>
    <property type="project" value="UniProtKB-KW"/>
</dbReference>
<keyword evidence="3" id="KW-0238">DNA-binding</keyword>
<dbReference type="GeneID" id="66536709"/>
<dbReference type="InterPro" id="IPR007630">
    <property type="entry name" value="RNA_pol_sigma70_r4"/>
</dbReference>
<dbReference type="Gene3D" id="1.20.140.160">
    <property type="match status" value="1"/>
</dbReference>
<dbReference type="NCBIfam" id="TIGR02980">
    <property type="entry name" value="SigBFG"/>
    <property type="match status" value="1"/>
</dbReference>
<dbReference type="InterPro" id="IPR000943">
    <property type="entry name" value="RNA_pol_sigma70"/>
</dbReference>
<keyword evidence="4" id="KW-0804">Transcription</keyword>
<dbReference type="InterPro" id="IPR007627">
    <property type="entry name" value="RNA_pol_sigma70_r2"/>
</dbReference>
<evidence type="ECO:0000256" key="4">
    <source>
        <dbReference type="ARBA" id="ARBA00023163"/>
    </source>
</evidence>
<dbReference type="CDD" id="cd06171">
    <property type="entry name" value="Sigma70_r4"/>
    <property type="match status" value="1"/>
</dbReference>
<dbReference type="EMBL" id="CP023483">
    <property type="protein sequence ID" value="ATF26586.1"/>
    <property type="molecule type" value="Genomic_DNA"/>
</dbReference>
<dbReference type="GO" id="GO:0006352">
    <property type="term" value="P:DNA-templated transcription initiation"/>
    <property type="evidence" value="ECO:0007669"/>
    <property type="project" value="InterPro"/>
</dbReference>
<protein>
    <submittedName>
        <fullName evidence="6">RNA polymerase sigma factor SigB</fullName>
    </submittedName>
    <submittedName>
        <fullName evidence="7">RNA polymerase sigma-37 factor (Sigma(B))</fullName>
    </submittedName>
</protein>
<keyword evidence="1" id="KW-0805">Transcription regulation</keyword>
<dbReference type="Pfam" id="PF04542">
    <property type="entry name" value="Sigma70_r2"/>
    <property type="match status" value="1"/>
</dbReference>
<dbReference type="InterPro" id="IPR013325">
    <property type="entry name" value="RNA_pol_sigma_r2"/>
</dbReference>
<dbReference type="OrthoDB" id="9809557at2"/>
<dbReference type="PRINTS" id="PR00046">
    <property type="entry name" value="SIGMA70FCT"/>
</dbReference>
<dbReference type="Proteomes" id="UP000243591">
    <property type="component" value="Chromosome"/>
</dbReference>
<dbReference type="AlphaFoldDB" id="A0A1D2KBV1"/>
<dbReference type="SUPFAM" id="SSF88659">
    <property type="entry name" value="Sigma3 and sigma4 domains of RNA polymerase sigma factors"/>
    <property type="match status" value="2"/>
</dbReference>
<evidence type="ECO:0000256" key="1">
    <source>
        <dbReference type="ARBA" id="ARBA00023015"/>
    </source>
</evidence>
<sequence>MVHRGKATDPTKEQIDEWIQQVQKSNDEEAKTKLVLHYSGLVEALARKYSNGKQSYHNDLVQVGYLGLLGAIARFDASFDRKFESFAIPTIIGEIKRYLRDKTWSVHVPRRIKELGPKIKNTVEELTIALQRSPSIQEIAQSIDYTQEEVLEAMEMGQSYQALSVDHTFETDNDGSQMSLLDVVGEDEDGYEMIEQRMLLEKAMPVLNDRERMVLQLTFFDNKSQKEAGEEMEVSQMHVSRLQRGAIKKLRAALLKMQYDE</sequence>
<name>A0A1D2KBV1_BROTH</name>
<dbReference type="Pfam" id="PF04545">
    <property type="entry name" value="Sigma70_r4"/>
    <property type="match status" value="1"/>
</dbReference>
<organism evidence="6 8">
    <name type="scientific">Brochothrix thermosphacta</name>
    <name type="common">Microbacterium thermosphactum</name>
    <dbReference type="NCBI Taxonomy" id="2756"/>
    <lineage>
        <taxon>Bacteria</taxon>
        <taxon>Bacillati</taxon>
        <taxon>Bacillota</taxon>
        <taxon>Bacilli</taxon>
        <taxon>Bacillales</taxon>
        <taxon>Listeriaceae</taxon>
        <taxon>Brochothrix</taxon>
    </lineage>
</organism>
<proteinExistence type="predicted"/>
<evidence type="ECO:0000313" key="6">
    <source>
        <dbReference type="EMBL" id="ATF26586.1"/>
    </source>
</evidence>
<dbReference type="SUPFAM" id="SSF88946">
    <property type="entry name" value="Sigma2 domain of RNA polymerase sigma factors"/>
    <property type="match status" value="1"/>
</dbReference>
<gene>
    <name evidence="7" type="primary">sigB</name>
    <name evidence="7" type="ORF">BTBSAS_10306</name>
    <name evidence="6" type="ORF">CNY62_09390</name>
</gene>
<dbReference type="InterPro" id="IPR014284">
    <property type="entry name" value="RNA_pol_sigma-70_dom"/>
</dbReference>
<dbReference type="Pfam" id="PF04539">
    <property type="entry name" value="Sigma70_r3"/>
    <property type="match status" value="1"/>
</dbReference>
<dbReference type="InterPro" id="IPR007624">
    <property type="entry name" value="RNA_pol_sigma70_r3"/>
</dbReference>
<dbReference type="RefSeq" id="WP_069119551.1">
    <property type="nucleotide sequence ID" value="NZ_CBCPHX010000002.1"/>
</dbReference>
<dbReference type="GO" id="GO:0003677">
    <property type="term" value="F:DNA binding"/>
    <property type="evidence" value="ECO:0007669"/>
    <property type="project" value="UniProtKB-KW"/>
</dbReference>
<evidence type="ECO:0000313" key="9">
    <source>
        <dbReference type="Proteomes" id="UP000270190"/>
    </source>
</evidence>
<evidence type="ECO:0000313" key="7">
    <source>
        <dbReference type="EMBL" id="SPP26165.1"/>
    </source>
</evidence>
<evidence type="ECO:0000256" key="2">
    <source>
        <dbReference type="ARBA" id="ARBA00023082"/>
    </source>
</evidence>
<dbReference type="InterPro" id="IPR014288">
    <property type="entry name" value="RNA_pol_sigma-B"/>
</dbReference>
<dbReference type="STRING" id="2756.BFR44_08010"/>
<reference evidence="9" key="2">
    <citation type="submission" date="2018-04" db="EMBL/GenBank/DDBJ databases">
        <authorList>
            <person name="Illikoud N."/>
        </authorList>
    </citation>
    <scope>NUCLEOTIDE SEQUENCE [LARGE SCALE GENOMIC DNA]</scope>
</reference>
<dbReference type="InterPro" id="IPR014322">
    <property type="entry name" value="RNA_pol_sigma-B/F/G"/>
</dbReference>